<dbReference type="Pfam" id="PF01380">
    <property type="entry name" value="SIS"/>
    <property type="match status" value="1"/>
</dbReference>
<dbReference type="EMBL" id="JAAGMR010000206">
    <property type="protein sequence ID" value="NEB93574.1"/>
    <property type="molecule type" value="Genomic_DNA"/>
</dbReference>
<dbReference type="Gene3D" id="1.10.10.10">
    <property type="entry name" value="Winged helix-like DNA-binding domain superfamily/Winged helix DNA-binding domain"/>
    <property type="match status" value="1"/>
</dbReference>
<dbReference type="PROSITE" id="PS51464">
    <property type="entry name" value="SIS"/>
    <property type="match status" value="1"/>
</dbReference>
<dbReference type="CDD" id="cd05013">
    <property type="entry name" value="SIS_RpiR"/>
    <property type="match status" value="1"/>
</dbReference>
<protein>
    <submittedName>
        <fullName evidence="6">MurR/RpiR family transcriptional regulator</fullName>
    </submittedName>
</protein>
<dbReference type="InterPro" id="IPR036388">
    <property type="entry name" value="WH-like_DNA-bd_sf"/>
</dbReference>
<dbReference type="PANTHER" id="PTHR30514:SF1">
    <property type="entry name" value="HTH-TYPE TRANSCRIPTIONAL REGULATOR HEXR-RELATED"/>
    <property type="match status" value="1"/>
</dbReference>
<dbReference type="InterPro" id="IPR047640">
    <property type="entry name" value="RpiR-like"/>
</dbReference>
<feature type="domain" description="SIS" evidence="5">
    <location>
        <begin position="146"/>
        <end position="286"/>
    </location>
</feature>
<evidence type="ECO:0000256" key="1">
    <source>
        <dbReference type="ARBA" id="ARBA00023015"/>
    </source>
</evidence>
<dbReference type="RefSeq" id="WP_164189982.1">
    <property type="nucleotide sequence ID" value="NZ_JAAGMR010000206.1"/>
</dbReference>
<evidence type="ECO:0000259" key="5">
    <source>
        <dbReference type="PROSITE" id="PS51464"/>
    </source>
</evidence>
<evidence type="ECO:0000256" key="2">
    <source>
        <dbReference type="ARBA" id="ARBA00023125"/>
    </source>
</evidence>
<evidence type="ECO:0000313" key="7">
    <source>
        <dbReference type="Proteomes" id="UP000470520"/>
    </source>
</evidence>
<dbReference type="InterPro" id="IPR001347">
    <property type="entry name" value="SIS_dom"/>
</dbReference>
<dbReference type="InterPro" id="IPR009057">
    <property type="entry name" value="Homeodomain-like_sf"/>
</dbReference>
<gene>
    <name evidence="6" type="ORF">G3I21_18085</name>
</gene>
<evidence type="ECO:0000259" key="4">
    <source>
        <dbReference type="PROSITE" id="PS51071"/>
    </source>
</evidence>
<dbReference type="Gene3D" id="3.40.50.10490">
    <property type="entry name" value="Glucose-6-phosphate isomerase like protein, domain 1"/>
    <property type="match status" value="1"/>
</dbReference>
<dbReference type="GO" id="GO:0003677">
    <property type="term" value="F:DNA binding"/>
    <property type="evidence" value="ECO:0007669"/>
    <property type="project" value="UniProtKB-KW"/>
</dbReference>
<dbReference type="InterPro" id="IPR000281">
    <property type="entry name" value="HTH_RpiR"/>
</dbReference>
<keyword evidence="1" id="KW-0805">Transcription regulation</keyword>
<name>A0A7K3QUI3_9ACTN</name>
<dbReference type="Pfam" id="PF01418">
    <property type="entry name" value="HTH_6"/>
    <property type="match status" value="1"/>
</dbReference>
<organism evidence="6 7">
    <name type="scientific">Streptomyces bauhiniae</name>
    <dbReference type="NCBI Taxonomy" id="2340725"/>
    <lineage>
        <taxon>Bacteria</taxon>
        <taxon>Bacillati</taxon>
        <taxon>Actinomycetota</taxon>
        <taxon>Actinomycetes</taxon>
        <taxon>Kitasatosporales</taxon>
        <taxon>Streptomycetaceae</taxon>
        <taxon>Streptomyces</taxon>
    </lineage>
</organism>
<dbReference type="GO" id="GO:1901135">
    <property type="term" value="P:carbohydrate derivative metabolic process"/>
    <property type="evidence" value="ECO:0007669"/>
    <property type="project" value="InterPro"/>
</dbReference>
<sequence length="315" mass="32915">MAHREPPSSPAQPAEGTPAARTLARIRAALPSLAPSERRVAEAVLADPAQAAELAISALAGRADTSVATVMRFCRAIEITSYPQLRLALAAAAAREDALSGRRPAPGTDISATDTLDEIVSKIIYNEVHALEDTGAGLDVDALGRAVDVVAEARRIDIFGVGASAFVGQDLHQKLHRIGRVAFIWTDRHAALTAAALLGPGDVALAISHSGETEDTVEPLQAAAESGATTIALTNAPRSPLARGADLVLTTCARETPFRSGATVSRIAQLALVDCLFVGVAQRSYEVATAALEKTYGALQRRGRQPAQRRPSADD</sequence>
<feature type="domain" description="HTH rpiR-type" evidence="4">
    <location>
        <begin position="20"/>
        <end position="96"/>
    </location>
</feature>
<keyword evidence="2" id="KW-0238">DNA-binding</keyword>
<dbReference type="SUPFAM" id="SSF46689">
    <property type="entry name" value="Homeodomain-like"/>
    <property type="match status" value="1"/>
</dbReference>
<accession>A0A7K3QUI3</accession>
<reference evidence="6 7" key="1">
    <citation type="submission" date="2020-01" db="EMBL/GenBank/DDBJ databases">
        <title>Insect and environment-associated Actinomycetes.</title>
        <authorList>
            <person name="Currrie C."/>
            <person name="Chevrette M."/>
            <person name="Carlson C."/>
            <person name="Stubbendieck R."/>
            <person name="Wendt-Pienkowski E."/>
        </authorList>
    </citation>
    <scope>NUCLEOTIDE SEQUENCE [LARGE SCALE GENOMIC DNA]</scope>
    <source>
        <strain evidence="6 7">SID7754</strain>
    </source>
</reference>
<dbReference type="PROSITE" id="PS51071">
    <property type="entry name" value="HTH_RPIR"/>
    <property type="match status" value="1"/>
</dbReference>
<proteinExistence type="predicted"/>
<dbReference type="Proteomes" id="UP000470520">
    <property type="component" value="Unassembled WGS sequence"/>
</dbReference>
<evidence type="ECO:0000313" key="6">
    <source>
        <dbReference type="EMBL" id="NEB93574.1"/>
    </source>
</evidence>
<dbReference type="AlphaFoldDB" id="A0A7K3QUI3"/>
<dbReference type="GO" id="GO:0097367">
    <property type="term" value="F:carbohydrate derivative binding"/>
    <property type="evidence" value="ECO:0007669"/>
    <property type="project" value="InterPro"/>
</dbReference>
<dbReference type="PANTHER" id="PTHR30514">
    <property type="entry name" value="GLUCOKINASE"/>
    <property type="match status" value="1"/>
</dbReference>
<dbReference type="InterPro" id="IPR046348">
    <property type="entry name" value="SIS_dom_sf"/>
</dbReference>
<dbReference type="SUPFAM" id="SSF53697">
    <property type="entry name" value="SIS domain"/>
    <property type="match status" value="1"/>
</dbReference>
<comment type="caution">
    <text evidence="6">The sequence shown here is derived from an EMBL/GenBank/DDBJ whole genome shotgun (WGS) entry which is preliminary data.</text>
</comment>
<evidence type="ECO:0000256" key="3">
    <source>
        <dbReference type="ARBA" id="ARBA00023163"/>
    </source>
</evidence>
<dbReference type="InterPro" id="IPR035472">
    <property type="entry name" value="RpiR-like_SIS"/>
</dbReference>
<dbReference type="GO" id="GO:0003700">
    <property type="term" value="F:DNA-binding transcription factor activity"/>
    <property type="evidence" value="ECO:0007669"/>
    <property type="project" value="InterPro"/>
</dbReference>
<keyword evidence="3" id="KW-0804">Transcription</keyword>